<dbReference type="GO" id="GO:0005886">
    <property type="term" value="C:plasma membrane"/>
    <property type="evidence" value="ECO:0007669"/>
    <property type="project" value="UniProtKB-SubCell"/>
</dbReference>
<evidence type="ECO:0000313" key="6">
    <source>
        <dbReference type="EMBL" id="SFV73302.1"/>
    </source>
</evidence>
<name>A0A1K1LII2_9BACT</name>
<comment type="similarity">
    <text evidence="5">Belongs to the 4-toluene sulfonate uptake permease (TSUP) (TC 2.A.102) family.</text>
</comment>
<feature type="transmembrane region" description="Helical" evidence="5">
    <location>
        <begin position="134"/>
        <end position="155"/>
    </location>
</feature>
<keyword evidence="2 5" id="KW-0812">Transmembrane</keyword>
<dbReference type="EMBL" id="LT630450">
    <property type="protein sequence ID" value="SFV73302.1"/>
    <property type="molecule type" value="Genomic_DNA"/>
</dbReference>
<sequence length="249" mass="25178">MIIILLAVALLVGGLIGTVGVGGILLIPALSGLGGLTTHAAMATSLFSFIFTGLLGTWLYCKHGSIHWGITIPVCIGGLVGGYPGALANAIAPAWILNLILGCIIIFAGIYALFPAKGGTITYRPGDGRQRLQLLLIGATVGFGSGLTGVGGPVLSVPLMVILGFTPLTSIATSQVIQITAATSGSISNFANGFVDLHMAFLVTAAELVGVVAGARLAHSVSSGVLKKMVSVVCIIVGAFIFVRALLQA</sequence>
<dbReference type="Pfam" id="PF01925">
    <property type="entry name" value="TauE"/>
    <property type="match status" value="1"/>
</dbReference>
<evidence type="ECO:0000256" key="1">
    <source>
        <dbReference type="ARBA" id="ARBA00004141"/>
    </source>
</evidence>
<reference evidence="7" key="1">
    <citation type="submission" date="2016-10" db="EMBL/GenBank/DDBJ databases">
        <authorList>
            <person name="Wegmann U."/>
        </authorList>
    </citation>
    <scope>NUCLEOTIDE SEQUENCE [LARGE SCALE GENOMIC DNA]</scope>
</reference>
<evidence type="ECO:0000256" key="2">
    <source>
        <dbReference type="ARBA" id="ARBA00022692"/>
    </source>
</evidence>
<keyword evidence="5" id="KW-1003">Cell membrane</keyword>
<proteinExistence type="inferred from homology"/>
<dbReference type="InterPro" id="IPR002781">
    <property type="entry name" value="TM_pro_TauE-like"/>
</dbReference>
<gene>
    <name evidence="6" type="ORF">DESPIGER_1457</name>
</gene>
<dbReference type="InterPro" id="IPR051598">
    <property type="entry name" value="TSUP/Inactive_protease-like"/>
</dbReference>
<keyword evidence="4 5" id="KW-0472">Membrane</keyword>
<comment type="subcellular location">
    <subcellularLocation>
        <location evidence="5">Cell membrane</location>
        <topology evidence="5">Multi-pass membrane protein</topology>
    </subcellularLocation>
    <subcellularLocation>
        <location evidence="1">Membrane</location>
        <topology evidence="1">Multi-pass membrane protein</topology>
    </subcellularLocation>
</comment>
<dbReference type="PANTHER" id="PTHR43701:SF5">
    <property type="entry name" value="MEMBRANE TRANSPORTER PROTEIN-RELATED"/>
    <property type="match status" value="1"/>
</dbReference>
<dbReference type="RefSeq" id="WP_072334896.1">
    <property type="nucleotide sequence ID" value="NZ_CALJDE010000049.1"/>
</dbReference>
<dbReference type="OrthoDB" id="3628926at2"/>
<evidence type="ECO:0000256" key="3">
    <source>
        <dbReference type="ARBA" id="ARBA00022989"/>
    </source>
</evidence>
<feature type="transmembrane region" description="Helical" evidence="5">
    <location>
        <begin position="41"/>
        <end position="61"/>
    </location>
</feature>
<dbReference type="Proteomes" id="UP000186323">
    <property type="component" value="Chromosome I"/>
</dbReference>
<dbReference type="PANTHER" id="PTHR43701">
    <property type="entry name" value="MEMBRANE TRANSPORTER PROTEIN MJ0441-RELATED"/>
    <property type="match status" value="1"/>
</dbReference>
<feature type="transmembrane region" description="Helical" evidence="5">
    <location>
        <begin position="229"/>
        <end position="247"/>
    </location>
</feature>
<protein>
    <recommendedName>
        <fullName evidence="5">Probable membrane transporter protein</fullName>
    </recommendedName>
</protein>
<feature type="transmembrane region" description="Helical" evidence="5">
    <location>
        <begin position="68"/>
        <end position="86"/>
    </location>
</feature>
<dbReference type="KEGG" id="dpg:DESPIGER_1457"/>
<organism evidence="6 7">
    <name type="scientific">Desulfovibrio piger</name>
    <dbReference type="NCBI Taxonomy" id="901"/>
    <lineage>
        <taxon>Bacteria</taxon>
        <taxon>Pseudomonadati</taxon>
        <taxon>Thermodesulfobacteriota</taxon>
        <taxon>Desulfovibrionia</taxon>
        <taxon>Desulfovibrionales</taxon>
        <taxon>Desulfovibrionaceae</taxon>
        <taxon>Desulfovibrio</taxon>
    </lineage>
</organism>
<evidence type="ECO:0000256" key="5">
    <source>
        <dbReference type="RuleBase" id="RU363041"/>
    </source>
</evidence>
<accession>A0A1K1LII2</accession>
<feature type="transmembrane region" description="Helical" evidence="5">
    <location>
        <begin position="92"/>
        <end position="114"/>
    </location>
</feature>
<evidence type="ECO:0000256" key="4">
    <source>
        <dbReference type="ARBA" id="ARBA00023136"/>
    </source>
</evidence>
<feature type="transmembrane region" description="Helical" evidence="5">
    <location>
        <begin position="197"/>
        <end position="217"/>
    </location>
</feature>
<keyword evidence="7" id="KW-1185">Reference proteome</keyword>
<dbReference type="AlphaFoldDB" id="A0A1K1LII2"/>
<keyword evidence="3 5" id="KW-1133">Transmembrane helix</keyword>
<evidence type="ECO:0000313" key="7">
    <source>
        <dbReference type="Proteomes" id="UP000186323"/>
    </source>
</evidence>